<evidence type="ECO:0000313" key="3">
    <source>
        <dbReference type="Proteomes" id="UP000326838"/>
    </source>
</evidence>
<feature type="compositionally biased region" description="Low complexity" evidence="1">
    <location>
        <begin position="196"/>
        <end position="214"/>
    </location>
</feature>
<sequence>MSDTYTGGTDGATVPADNQPSGKVDTAKHEAGQVAQTASQEAGHVVETAKTEAASVAGEAKSQVQDLYAQTQRELREQATTQQHRVAEGLHSVGDELESLAQGAENPGVATDVVRQVAQRVNGIASWLGDRDPGSVLNEVKSYARRKPGTFIAVAAIAGLAVGRLTRALAENAADSSGGATGGGEQTPRASAGTSTPTPAGGVRGVVPPGAGIPDVGTPGSGHVAAAGAGTAEVGTPVYDESRAAWEGTRPDDGTRR</sequence>
<feature type="compositionally biased region" description="Low complexity" evidence="1">
    <location>
        <begin position="221"/>
        <end position="236"/>
    </location>
</feature>
<feature type="region of interest" description="Disordered" evidence="1">
    <location>
        <begin position="1"/>
        <end position="44"/>
    </location>
</feature>
<dbReference type="AlphaFoldDB" id="A0A5N0T546"/>
<gene>
    <name evidence="2" type="ORF">F6B40_15330</name>
</gene>
<evidence type="ECO:0000256" key="1">
    <source>
        <dbReference type="SAM" id="MobiDB-lite"/>
    </source>
</evidence>
<organism evidence="2 3">
    <name type="scientific">Microbacterium caowuchunii</name>
    <dbReference type="NCBI Taxonomy" id="2614638"/>
    <lineage>
        <taxon>Bacteria</taxon>
        <taxon>Bacillati</taxon>
        <taxon>Actinomycetota</taxon>
        <taxon>Actinomycetes</taxon>
        <taxon>Micrococcales</taxon>
        <taxon>Microbacteriaceae</taxon>
        <taxon>Microbacterium</taxon>
    </lineage>
</organism>
<comment type="caution">
    <text evidence="2">The sequence shown here is derived from an EMBL/GenBank/DDBJ whole genome shotgun (WGS) entry which is preliminary data.</text>
</comment>
<feature type="region of interest" description="Disordered" evidence="1">
    <location>
        <begin position="173"/>
        <end position="257"/>
    </location>
</feature>
<dbReference type="RefSeq" id="WP_150895568.1">
    <property type="nucleotide sequence ID" value="NZ_VYUY01000022.1"/>
</dbReference>
<accession>A0A5N0T546</accession>
<proteinExistence type="predicted"/>
<feature type="compositionally biased region" description="Basic and acidic residues" evidence="1">
    <location>
        <begin position="240"/>
        <end position="257"/>
    </location>
</feature>
<evidence type="ECO:0000313" key="2">
    <source>
        <dbReference type="EMBL" id="KAA9130053.1"/>
    </source>
</evidence>
<keyword evidence="3" id="KW-1185">Reference proteome</keyword>
<dbReference type="Proteomes" id="UP000326838">
    <property type="component" value="Unassembled WGS sequence"/>
</dbReference>
<reference evidence="3" key="1">
    <citation type="submission" date="2019-09" db="EMBL/GenBank/DDBJ databases">
        <title>Mumia zhuanghuii sp. nov. isolated from the intestinal contents of plateau pika (Ochotona curzoniae) in the Qinghai-Tibet plateau of China.</title>
        <authorList>
            <person name="Tian Z."/>
        </authorList>
    </citation>
    <scope>NUCLEOTIDE SEQUENCE [LARGE SCALE GENOMIC DNA]</scope>
    <source>
        <strain evidence="3">L-033</strain>
    </source>
</reference>
<protein>
    <submittedName>
        <fullName evidence="2">Uncharacterized protein</fullName>
    </submittedName>
</protein>
<dbReference type="EMBL" id="VYUY01000022">
    <property type="protein sequence ID" value="KAA9130053.1"/>
    <property type="molecule type" value="Genomic_DNA"/>
</dbReference>
<name>A0A5N0T546_9MICO</name>